<sequence length="302" mass="32227">MATINVVGLRWGSLVQNVTTVAKYGGLVIIVLLAFTLGLPKTGGHFTPAVPPGSFSVSAFGLALVSVLWAFDGWGDLAKVSGEVKDPERTLPKAIVLGTLAIIAIYLLANLAYLSVLSVDEMRKAPLVAADVALRLIGPVGVTLVSLTVLLSTFGSVNGSLLTGPRIFFAMADDGLFFKQVAKVHPTFKTPYVAIIMTGTLGVAFVLLRSFEQLADIFVTASLVFYIMSIGAIFKLRKRPDWNPPVKTPLYPFVPALFCLAVLFLLGNSLMDDAQRIPTLGVFGVILLGVPVFYATVGRKRG</sequence>
<evidence type="ECO:0000313" key="6">
    <source>
        <dbReference type="EMBL" id="AMW05512.1"/>
    </source>
</evidence>
<proteinExistence type="predicted"/>
<evidence type="ECO:0000256" key="5">
    <source>
        <dbReference type="SAM" id="Phobius"/>
    </source>
</evidence>
<feature type="transmembrane region" description="Helical" evidence="5">
    <location>
        <begin position="277"/>
        <end position="297"/>
    </location>
</feature>
<dbReference type="GO" id="GO:0016020">
    <property type="term" value="C:membrane"/>
    <property type="evidence" value="ECO:0007669"/>
    <property type="project" value="UniProtKB-SubCell"/>
</dbReference>
<protein>
    <recommendedName>
        <fullName evidence="8">Amino acid permease</fullName>
    </recommendedName>
</protein>
<feature type="transmembrane region" description="Helical" evidence="5">
    <location>
        <begin position="94"/>
        <end position="116"/>
    </location>
</feature>
<dbReference type="InterPro" id="IPR002293">
    <property type="entry name" value="AA/rel_permease1"/>
</dbReference>
<evidence type="ECO:0000256" key="3">
    <source>
        <dbReference type="ARBA" id="ARBA00022989"/>
    </source>
</evidence>
<keyword evidence="2 5" id="KW-0812">Transmembrane</keyword>
<keyword evidence="7" id="KW-1185">Reference proteome</keyword>
<feature type="transmembrane region" description="Helical" evidence="5">
    <location>
        <begin position="248"/>
        <end position="271"/>
    </location>
</feature>
<reference evidence="6 7" key="1">
    <citation type="journal article" date="2014" name="Proc. Natl. Acad. Sci. U.S.A.">
        <title>Functional type 2 photosynthetic reaction centers found in the rare bacterial phylum Gemmatimonadetes.</title>
        <authorList>
            <person name="Zeng Y."/>
            <person name="Feng F."/>
            <person name="Medova H."/>
            <person name="Dean J."/>
            <person name="Koblizek M."/>
        </authorList>
    </citation>
    <scope>NUCLEOTIDE SEQUENCE [LARGE SCALE GENOMIC DNA]</scope>
    <source>
        <strain evidence="6 7">AP64</strain>
    </source>
</reference>
<dbReference type="STRING" id="1379270.GEMMAAP_13250"/>
<dbReference type="InterPro" id="IPR050598">
    <property type="entry name" value="AminoAcid_Transporter"/>
</dbReference>
<dbReference type="Gene3D" id="1.20.1740.10">
    <property type="entry name" value="Amino acid/polyamine transporter I"/>
    <property type="match status" value="1"/>
</dbReference>
<accession>A0A143BLW3</accession>
<organism evidence="6 7">
    <name type="scientific">Gemmatimonas phototrophica</name>
    <dbReference type="NCBI Taxonomy" id="1379270"/>
    <lineage>
        <taxon>Bacteria</taxon>
        <taxon>Pseudomonadati</taxon>
        <taxon>Gemmatimonadota</taxon>
        <taxon>Gemmatimonadia</taxon>
        <taxon>Gemmatimonadales</taxon>
        <taxon>Gemmatimonadaceae</taxon>
        <taxon>Gemmatimonas</taxon>
    </lineage>
</organism>
<feature type="transmembrane region" description="Helical" evidence="5">
    <location>
        <begin position="136"/>
        <end position="157"/>
    </location>
</feature>
<feature type="transmembrane region" description="Helical" evidence="5">
    <location>
        <begin position="192"/>
        <end position="211"/>
    </location>
</feature>
<keyword evidence="4 5" id="KW-0472">Membrane</keyword>
<evidence type="ECO:0008006" key="8">
    <source>
        <dbReference type="Google" id="ProtNLM"/>
    </source>
</evidence>
<dbReference type="EMBL" id="CP011454">
    <property type="protein sequence ID" value="AMW05512.1"/>
    <property type="molecule type" value="Genomic_DNA"/>
</dbReference>
<feature type="transmembrane region" description="Helical" evidence="5">
    <location>
        <begin position="52"/>
        <end position="74"/>
    </location>
</feature>
<evidence type="ECO:0000256" key="4">
    <source>
        <dbReference type="ARBA" id="ARBA00023136"/>
    </source>
</evidence>
<gene>
    <name evidence="6" type="ORF">GEMMAAP_13250</name>
</gene>
<evidence type="ECO:0000256" key="2">
    <source>
        <dbReference type="ARBA" id="ARBA00022692"/>
    </source>
</evidence>
<dbReference type="GO" id="GO:0015179">
    <property type="term" value="F:L-amino acid transmembrane transporter activity"/>
    <property type="evidence" value="ECO:0007669"/>
    <property type="project" value="TreeGrafter"/>
</dbReference>
<keyword evidence="3 5" id="KW-1133">Transmembrane helix</keyword>
<dbReference type="Proteomes" id="UP000076404">
    <property type="component" value="Chromosome"/>
</dbReference>
<dbReference type="Pfam" id="PF13520">
    <property type="entry name" value="AA_permease_2"/>
    <property type="match status" value="1"/>
</dbReference>
<dbReference type="AlphaFoldDB" id="A0A143BLW3"/>
<dbReference type="PANTHER" id="PTHR11785:SF512">
    <property type="entry name" value="SOBREMESA, ISOFORM B"/>
    <property type="match status" value="1"/>
</dbReference>
<reference evidence="6 7" key="2">
    <citation type="journal article" date="2016" name="Environ. Microbiol. Rep.">
        <title>Metagenomic evidence for the presence of phototrophic Gemmatimonadetes bacteria in diverse environments.</title>
        <authorList>
            <person name="Zeng Y."/>
            <person name="Baumbach J."/>
            <person name="Barbosa E.G."/>
            <person name="Azevedo V."/>
            <person name="Zhang C."/>
            <person name="Koblizek M."/>
        </authorList>
    </citation>
    <scope>NUCLEOTIDE SEQUENCE [LARGE SCALE GENOMIC DNA]</scope>
    <source>
        <strain evidence="6 7">AP64</strain>
    </source>
</reference>
<feature type="transmembrane region" description="Helical" evidence="5">
    <location>
        <begin position="217"/>
        <end position="236"/>
    </location>
</feature>
<dbReference type="KEGG" id="gph:GEMMAAP_13250"/>
<evidence type="ECO:0000313" key="7">
    <source>
        <dbReference type="Proteomes" id="UP000076404"/>
    </source>
</evidence>
<dbReference type="PANTHER" id="PTHR11785">
    <property type="entry name" value="AMINO ACID TRANSPORTER"/>
    <property type="match status" value="1"/>
</dbReference>
<evidence type="ECO:0000256" key="1">
    <source>
        <dbReference type="ARBA" id="ARBA00004141"/>
    </source>
</evidence>
<feature type="transmembrane region" description="Helical" evidence="5">
    <location>
        <begin position="21"/>
        <end position="40"/>
    </location>
</feature>
<name>A0A143BLW3_9BACT</name>
<comment type="subcellular location">
    <subcellularLocation>
        <location evidence="1">Membrane</location>
        <topology evidence="1">Multi-pass membrane protein</topology>
    </subcellularLocation>
</comment>
<dbReference type="eggNOG" id="COG0531">
    <property type="taxonomic scope" value="Bacteria"/>
</dbReference>